<feature type="domain" description="Adenylosuccinate lyase PurB C-terminal" evidence="7">
    <location>
        <begin position="329"/>
        <end position="449"/>
    </location>
</feature>
<protein>
    <submittedName>
        <fullName evidence="8">Adenylosuccinate lyase</fullName>
        <ecNumber evidence="8">4.3.2.2</ecNumber>
    </submittedName>
</protein>
<dbReference type="EC" id="4.3.2.2" evidence="8"/>
<evidence type="ECO:0000256" key="1">
    <source>
        <dbReference type="ARBA" id="ARBA00004706"/>
    </source>
</evidence>
<evidence type="ECO:0000256" key="4">
    <source>
        <dbReference type="ARBA" id="ARBA00023239"/>
    </source>
</evidence>
<dbReference type="PRINTS" id="PR00149">
    <property type="entry name" value="FUMRATELYASE"/>
</dbReference>
<dbReference type="PROSITE" id="PS00163">
    <property type="entry name" value="FUMARATE_LYASES"/>
    <property type="match status" value="1"/>
</dbReference>
<dbReference type="InterPro" id="IPR000362">
    <property type="entry name" value="Fumarate_lyase_fam"/>
</dbReference>
<dbReference type="RefSeq" id="WP_134173014.1">
    <property type="nucleotide sequence ID" value="NZ_SODI01000001.1"/>
</dbReference>
<dbReference type="PANTHER" id="PTHR43411">
    <property type="entry name" value="ADENYLOSUCCINATE LYASE"/>
    <property type="match status" value="1"/>
</dbReference>
<comment type="function">
    <text evidence="5">Catalyzes two reactions in de novo purine nucleotide biosynthesis. Catalyzes the breakdown of 5-aminoimidazole- (N-succinylocarboxamide) ribotide (SAICAR or 2-[5-amino-1-(5-phospho-beta-D-ribosyl)imidazole-4-carboxamido]succinate) to 5-aminoimidazole-4-carboxamide ribotide (AICAR or 5-amino-1-(5-phospho-beta-D-ribosyl)imidazole-4-carboxamide) and fumarate, and of adenylosuccinate (ADS or N(6)-(1,2-dicarboxyethyl)-AMP) to adenosine monophosphate (AMP) and fumarate.</text>
</comment>
<evidence type="ECO:0000313" key="9">
    <source>
        <dbReference type="Proteomes" id="UP000298218"/>
    </source>
</evidence>
<dbReference type="CDD" id="cd01598">
    <property type="entry name" value="PurB"/>
    <property type="match status" value="1"/>
</dbReference>
<dbReference type="OrthoDB" id="9768878at2"/>
<dbReference type="InterPro" id="IPR022761">
    <property type="entry name" value="Fumarate_lyase_N"/>
</dbReference>
<dbReference type="SUPFAM" id="SSF48557">
    <property type="entry name" value="L-aspartase-like"/>
    <property type="match status" value="1"/>
</dbReference>
<comment type="caution">
    <text evidence="8">The sequence shown here is derived from an EMBL/GenBank/DDBJ whole genome shotgun (WGS) entry which is preliminary data.</text>
</comment>
<name>A0A4Y8KM12_9MICO</name>
<keyword evidence="4 8" id="KW-0456">Lyase</keyword>
<keyword evidence="9" id="KW-1185">Reference proteome</keyword>
<dbReference type="InterPro" id="IPR008948">
    <property type="entry name" value="L-Aspartase-like"/>
</dbReference>
<sequence length="460" mass="50730">MSPLPPQVLSPLDGRYRSIVTELGEYLSEAGLNRARVQVEVEWLIVLTDRSLFGSAPLNPEQKAALRSLVASFGQAEIDELAELEATTRHDVKAVEYLVRRRLTTLGLDHIAELTHFAATSEDINNLSYALTVSQAVREVWLPKYRRVIDALRGRALEFRGDAMLARTHGQPATPTTMGKELAVFVYRLERILAQVESNEYLGKFSGATGTFAAHVVAEPSVDWPAVSREFVEGLGLGWNPLTTQIESHDWQAELYSKISHSNRVLHNLATDIWTYISIGYFRQIPQVGATGSSTMPHKINPIRFENAEANLELSSAILDSLASTLVTSRMQRDLTDSTTQRNIGVGFGHSVLALDNIVRGLGEIDIDRAQLESDLDSNWEILGEAIQTVIRAEVSAGRSAIADPYALLKELTRGKRINRDDLVTFVSALDIGEAAKARLLELTPSTYVGLADPLVEYLG</sequence>
<evidence type="ECO:0000256" key="2">
    <source>
        <dbReference type="ARBA" id="ARBA00004734"/>
    </source>
</evidence>
<proteinExistence type="predicted"/>
<gene>
    <name evidence="8" type="primary">purB</name>
    <name evidence="8" type="ORF">E3T53_11275</name>
</gene>
<keyword evidence="3" id="KW-0658">Purine biosynthesis</keyword>
<dbReference type="NCBIfam" id="NF006764">
    <property type="entry name" value="PRK09285.1"/>
    <property type="match status" value="1"/>
</dbReference>
<feature type="domain" description="Fumarate lyase N-terminal" evidence="6">
    <location>
        <begin position="63"/>
        <end position="308"/>
    </location>
</feature>
<dbReference type="Proteomes" id="UP000298218">
    <property type="component" value="Unassembled WGS sequence"/>
</dbReference>
<evidence type="ECO:0000256" key="5">
    <source>
        <dbReference type="ARBA" id="ARBA00025012"/>
    </source>
</evidence>
<comment type="pathway">
    <text evidence="1">Purine metabolism; IMP biosynthesis via de novo pathway; 5-amino-1-(5-phospho-D-ribosyl)imidazole-4-carboxamide from 5-amino-1-(5-phospho-D-ribosyl)imidazole-4-carboxylate: step 2/2.</text>
</comment>
<dbReference type="AlphaFoldDB" id="A0A4Y8KM12"/>
<dbReference type="Pfam" id="PF08328">
    <property type="entry name" value="ASL_C"/>
    <property type="match status" value="1"/>
</dbReference>
<organism evidence="8 9">
    <name type="scientific">Cryobacterium psychrophilum</name>
    <dbReference type="NCBI Taxonomy" id="41988"/>
    <lineage>
        <taxon>Bacteria</taxon>
        <taxon>Bacillati</taxon>
        <taxon>Actinomycetota</taxon>
        <taxon>Actinomycetes</taxon>
        <taxon>Micrococcales</taxon>
        <taxon>Microbacteriaceae</taxon>
        <taxon>Cryobacterium</taxon>
    </lineage>
</organism>
<dbReference type="GO" id="GO:0004018">
    <property type="term" value="F:N6-(1,2-dicarboxyethyl)AMP AMP-lyase (fumarate-forming) activity"/>
    <property type="evidence" value="ECO:0007669"/>
    <property type="project" value="InterPro"/>
</dbReference>
<evidence type="ECO:0000256" key="3">
    <source>
        <dbReference type="ARBA" id="ARBA00022755"/>
    </source>
</evidence>
<accession>A0A4Y8KM12</accession>
<evidence type="ECO:0000259" key="6">
    <source>
        <dbReference type="Pfam" id="PF00206"/>
    </source>
</evidence>
<evidence type="ECO:0000313" key="8">
    <source>
        <dbReference type="EMBL" id="TFD77400.1"/>
    </source>
</evidence>
<reference evidence="8 9" key="1">
    <citation type="submission" date="2019-03" db="EMBL/GenBank/DDBJ databases">
        <title>Genomics of glacier-inhabiting Cryobacterium strains.</title>
        <authorList>
            <person name="Liu Q."/>
            <person name="Xin Y.-H."/>
        </authorList>
    </citation>
    <scope>NUCLEOTIDE SEQUENCE [LARGE SCALE GENOMIC DNA]</scope>
    <source>
        <strain evidence="8 9">CGMCC 1.4292</strain>
    </source>
</reference>
<dbReference type="InterPro" id="IPR024083">
    <property type="entry name" value="Fumarase/histidase_N"/>
</dbReference>
<comment type="pathway">
    <text evidence="2">Purine metabolism; AMP biosynthesis via de novo pathway; AMP from IMP: step 2/2.</text>
</comment>
<dbReference type="Gene3D" id="1.20.200.10">
    <property type="entry name" value="Fumarase/aspartase (Central domain)"/>
    <property type="match status" value="1"/>
</dbReference>
<dbReference type="Gene3D" id="1.10.40.30">
    <property type="entry name" value="Fumarase/aspartase (C-terminal domain)"/>
    <property type="match status" value="1"/>
</dbReference>
<dbReference type="Pfam" id="PF00206">
    <property type="entry name" value="Lyase_1"/>
    <property type="match status" value="1"/>
</dbReference>
<dbReference type="InterPro" id="IPR020557">
    <property type="entry name" value="Fumarate_lyase_CS"/>
</dbReference>
<dbReference type="GO" id="GO:0006188">
    <property type="term" value="P:IMP biosynthetic process"/>
    <property type="evidence" value="ECO:0007669"/>
    <property type="project" value="InterPro"/>
</dbReference>
<dbReference type="EMBL" id="SOHQ01000031">
    <property type="protein sequence ID" value="TFD77400.1"/>
    <property type="molecule type" value="Genomic_DNA"/>
</dbReference>
<dbReference type="Gene3D" id="1.10.275.10">
    <property type="entry name" value="Fumarase/aspartase (N-terminal domain)"/>
    <property type="match status" value="1"/>
</dbReference>
<evidence type="ECO:0000259" key="7">
    <source>
        <dbReference type="Pfam" id="PF08328"/>
    </source>
</evidence>
<dbReference type="InterPro" id="IPR013539">
    <property type="entry name" value="PurB_C"/>
</dbReference>
<dbReference type="InterPro" id="IPR047136">
    <property type="entry name" value="PurB_bact"/>
</dbReference>
<dbReference type="PANTHER" id="PTHR43411:SF1">
    <property type="entry name" value="ADENYLOSUCCINATE LYASE"/>
    <property type="match status" value="1"/>
</dbReference>